<dbReference type="Proteomes" id="UP001152759">
    <property type="component" value="Chromosome 2"/>
</dbReference>
<dbReference type="AlphaFoldDB" id="A0A9P0A8Q1"/>
<evidence type="ECO:0000313" key="3">
    <source>
        <dbReference type="Proteomes" id="UP001152759"/>
    </source>
</evidence>
<accession>A0A9P0A8Q1</accession>
<dbReference type="EMBL" id="OU963863">
    <property type="protein sequence ID" value="CAH0385666.1"/>
    <property type="molecule type" value="Genomic_DNA"/>
</dbReference>
<protein>
    <submittedName>
        <fullName evidence="2">Uncharacterized protein</fullName>
    </submittedName>
</protein>
<feature type="compositionally biased region" description="Basic and acidic residues" evidence="1">
    <location>
        <begin position="141"/>
        <end position="157"/>
    </location>
</feature>
<organism evidence="2 3">
    <name type="scientific">Bemisia tabaci</name>
    <name type="common">Sweetpotato whitefly</name>
    <name type="synonym">Aleurodes tabaci</name>
    <dbReference type="NCBI Taxonomy" id="7038"/>
    <lineage>
        <taxon>Eukaryota</taxon>
        <taxon>Metazoa</taxon>
        <taxon>Ecdysozoa</taxon>
        <taxon>Arthropoda</taxon>
        <taxon>Hexapoda</taxon>
        <taxon>Insecta</taxon>
        <taxon>Pterygota</taxon>
        <taxon>Neoptera</taxon>
        <taxon>Paraneoptera</taxon>
        <taxon>Hemiptera</taxon>
        <taxon>Sternorrhyncha</taxon>
        <taxon>Aleyrodoidea</taxon>
        <taxon>Aleyrodidae</taxon>
        <taxon>Aleyrodinae</taxon>
        <taxon>Bemisia</taxon>
    </lineage>
</organism>
<reference evidence="2" key="1">
    <citation type="submission" date="2021-12" db="EMBL/GenBank/DDBJ databases">
        <authorList>
            <person name="King R."/>
        </authorList>
    </citation>
    <scope>NUCLEOTIDE SEQUENCE</scope>
</reference>
<proteinExistence type="predicted"/>
<gene>
    <name evidence="2" type="ORF">BEMITA_LOCUS4867</name>
</gene>
<evidence type="ECO:0000313" key="2">
    <source>
        <dbReference type="EMBL" id="CAH0385666.1"/>
    </source>
</evidence>
<keyword evidence="3" id="KW-1185">Reference proteome</keyword>
<name>A0A9P0A8Q1_BEMTA</name>
<sequence length="178" mass="19580">MPIILGLVEAGFFEQKLKLAKSSQVCSQIFVVCKSLNCLKSSGPYQRSEAWGARRAAEKDLGFLRIGSLNVRVKKTTEAFSNFLGKSQSSVEKIHKSWGSADNIQQNDNKTMPPPKFAPIKKRKSKKAQDFMSHSTPSTPDLRDVSSAESKFSDLKDTANAQDSDSDTACGFGSNWQP</sequence>
<evidence type="ECO:0000256" key="1">
    <source>
        <dbReference type="SAM" id="MobiDB-lite"/>
    </source>
</evidence>
<feature type="compositionally biased region" description="Polar residues" evidence="1">
    <location>
        <begin position="100"/>
        <end position="110"/>
    </location>
</feature>
<feature type="region of interest" description="Disordered" evidence="1">
    <location>
        <begin position="95"/>
        <end position="178"/>
    </location>
</feature>